<evidence type="ECO:0000256" key="14">
    <source>
        <dbReference type="ARBA" id="ARBA00023180"/>
    </source>
</evidence>
<evidence type="ECO:0000256" key="11">
    <source>
        <dbReference type="ARBA" id="ARBA00023002"/>
    </source>
</evidence>
<protein>
    <submittedName>
        <fullName evidence="17">Uncharacterized protein</fullName>
    </submittedName>
</protein>
<dbReference type="Pfam" id="PF04137">
    <property type="entry name" value="ERO1"/>
    <property type="match status" value="1"/>
</dbReference>
<evidence type="ECO:0000256" key="3">
    <source>
        <dbReference type="ARBA" id="ARBA00008277"/>
    </source>
</evidence>
<dbReference type="EMBL" id="JBEHCU010009630">
    <property type="protein sequence ID" value="KAL1379538.1"/>
    <property type="molecule type" value="Genomic_DNA"/>
</dbReference>
<evidence type="ECO:0000256" key="9">
    <source>
        <dbReference type="ARBA" id="ARBA00022827"/>
    </source>
</evidence>
<dbReference type="InterPro" id="IPR007266">
    <property type="entry name" value="Ero1"/>
</dbReference>
<proteinExistence type="inferred from homology"/>
<comment type="similarity">
    <text evidence="3">Belongs to the EROs family.</text>
</comment>
<evidence type="ECO:0000256" key="5">
    <source>
        <dbReference type="ARBA" id="ARBA00022448"/>
    </source>
</evidence>
<evidence type="ECO:0000256" key="16">
    <source>
        <dbReference type="SAM" id="Phobius"/>
    </source>
</evidence>
<keyword evidence="10" id="KW-0249">Electron transport</keyword>
<feature type="transmembrane region" description="Helical" evidence="16">
    <location>
        <begin position="15"/>
        <end position="37"/>
    </location>
</feature>
<evidence type="ECO:0000256" key="12">
    <source>
        <dbReference type="ARBA" id="ARBA00023136"/>
    </source>
</evidence>
<name>A0ABD1CT44_CULPP</name>
<dbReference type="Pfam" id="PF11069">
    <property type="entry name" value="CFAP298"/>
    <property type="match status" value="1"/>
</dbReference>
<dbReference type="InterPro" id="IPR037192">
    <property type="entry name" value="ERO1-like_sf"/>
</dbReference>
<dbReference type="PANTHER" id="PTHR12613">
    <property type="entry name" value="ERO1-RELATED"/>
    <property type="match status" value="1"/>
</dbReference>
<comment type="cofactor">
    <cofactor evidence="1">
        <name>FAD</name>
        <dbReference type="ChEBI" id="CHEBI:57692"/>
    </cofactor>
</comment>
<evidence type="ECO:0000256" key="1">
    <source>
        <dbReference type="ARBA" id="ARBA00001974"/>
    </source>
</evidence>
<comment type="caution">
    <text evidence="17">The sequence shown here is derived from an EMBL/GenBank/DDBJ whole genome shotgun (WGS) entry which is preliminary data.</text>
</comment>
<dbReference type="PANTHER" id="PTHR12613:SF0">
    <property type="entry name" value="ERO1-LIKE PROTEIN"/>
    <property type="match status" value="1"/>
</dbReference>
<evidence type="ECO:0000256" key="15">
    <source>
        <dbReference type="ARBA" id="ARBA00023284"/>
    </source>
</evidence>
<keyword evidence="6" id="KW-0285">Flavoprotein</keyword>
<reference evidence="17 18" key="1">
    <citation type="submission" date="2024-05" db="EMBL/GenBank/DDBJ databases">
        <title>Culex pipiens pipiens assembly and annotation.</title>
        <authorList>
            <person name="Alout H."/>
            <person name="Durand T."/>
        </authorList>
    </citation>
    <scope>NUCLEOTIDE SEQUENCE [LARGE SCALE GENOMIC DNA]</scope>
    <source>
        <strain evidence="17">HA-2024</strain>
        <tissue evidence="17">Whole body</tissue>
    </source>
</reference>
<keyword evidence="14" id="KW-0325">Glycoprotein</keyword>
<evidence type="ECO:0000256" key="7">
    <source>
        <dbReference type="ARBA" id="ARBA00022729"/>
    </source>
</evidence>
<organism evidence="17 18">
    <name type="scientific">Culex pipiens pipiens</name>
    <name type="common">Northern house mosquito</name>
    <dbReference type="NCBI Taxonomy" id="38569"/>
    <lineage>
        <taxon>Eukaryota</taxon>
        <taxon>Metazoa</taxon>
        <taxon>Ecdysozoa</taxon>
        <taxon>Arthropoda</taxon>
        <taxon>Hexapoda</taxon>
        <taxon>Insecta</taxon>
        <taxon>Pterygota</taxon>
        <taxon>Neoptera</taxon>
        <taxon>Endopterygota</taxon>
        <taxon>Diptera</taxon>
        <taxon>Nematocera</taxon>
        <taxon>Culicoidea</taxon>
        <taxon>Culicidae</taxon>
        <taxon>Culicinae</taxon>
        <taxon>Culicini</taxon>
        <taxon>Culex</taxon>
        <taxon>Culex</taxon>
    </lineage>
</organism>
<keyword evidence="18" id="KW-1185">Reference proteome</keyword>
<keyword evidence="16" id="KW-0812">Transmembrane</keyword>
<dbReference type="AlphaFoldDB" id="A0ABD1CT44"/>
<keyword evidence="16" id="KW-1133">Transmembrane helix</keyword>
<evidence type="ECO:0000256" key="6">
    <source>
        <dbReference type="ARBA" id="ARBA00022630"/>
    </source>
</evidence>
<gene>
    <name evidence="17" type="ORF">pipiens_014823</name>
</gene>
<accession>A0ABD1CT44</accession>
<keyword evidence="5" id="KW-0813">Transport</keyword>
<comment type="subunit">
    <text evidence="4">May function both as a monomer and a homodimer.</text>
</comment>
<evidence type="ECO:0000313" key="17">
    <source>
        <dbReference type="EMBL" id="KAL1379538.1"/>
    </source>
</evidence>
<keyword evidence="15" id="KW-0676">Redox-active center</keyword>
<keyword evidence="7" id="KW-0732">Signal</keyword>
<dbReference type="SUPFAM" id="SSF110019">
    <property type="entry name" value="ERO1-like"/>
    <property type="match status" value="1"/>
</dbReference>
<keyword evidence="11" id="KW-0560">Oxidoreductase</keyword>
<dbReference type="GO" id="GO:0005789">
    <property type="term" value="C:endoplasmic reticulum membrane"/>
    <property type="evidence" value="ECO:0007669"/>
    <property type="project" value="UniProtKB-SubCell"/>
</dbReference>
<keyword evidence="12 16" id="KW-0472">Membrane</keyword>
<evidence type="ECO:0000256" key="10">
    <source>
        <dbReference type="ARBA" id="ARBA00022982"/>
    </source>
</evidence>
<keyword evidence="8" id="KW-0256">Endoplasmic reticulum</keyword>
<evidence type="ECO:0000256" key="8">
    <source>
        <dbReference type="ARBA" id="ARBA00022824"/>
    </source>
</evidence>
<dbReference type="InterPro" id="IPR021298">
    <property type="entry name" value="CFAP298"/>
</dbReference>
<keyword evidence="9" id="KW-0274">FAD</keyword>
<sequence>MASRRTRHSGELSKLQWLAVGVVAFLSIVNLSCGYFYSENPEPGSDRFCFCQLQGTIDDCSCNVDTVDYYNNVKIYPRLRSILVKDFFRYYKVNLAKECPFWVDDSKCAMRFCHVEHCEEKDIPPGLKGDVSSYQKYIKEVQTLTNCNEDLDVELGFLNTSISDKAHKEFKKWADYDEAQDNFCILDDHEPGAEYVDLLLNPERYTGYRGESARRIWSSIYLENCFQSHSVRRKNPYSAMIPYNDMIQNEVCLEHRVFYRMVSGLHSSINIHLCANYLLSEKSSMGFVSPTGVWGTNLDEFERRFSPHTTDNEGSHWLRNLYFAYLVELRALAKVAPYLSSEEYFTGQDKEDKELKFAVKDLLSVIETFPSHFNESVMFSGGTSSIKLKNEFREKFMNISKIMDCVGCDKCRLWGKLQVQGMGTALKILFSGKFDDKIDSSYAAKLKEDKIEELSKHGTMLPPDMLGLTDEQVEELKLVDEWGEKCVPSGGWVSNADPVGRRNGRQPLKKMQDVLEKAVADAKLMITKKLVEQGTILQLKMVQDALDLLRGAVMIVYPMQLPPHDPIRMEFSNTEDLEGTQASLEVIEPCKAQLWFAGKLLPSDAKLRDVVGGNEKTKIIIKLAKINEGAPGREPVVSEEARKQMMMHAYRRQEELKVSLTCNRDYMPCSFRCNWFIHAGRVQ</sequence>
<evidence type="ECO:0000256" key="2">
    <source>
        <dbReference type="ARBA" id="ARBA00004367"/>
    </source>
</evidence>
<evidence type="ECO:0000313" key="18">
    <source>
        <dbReference type="Proteomes" id="UP001562425"/>
    </source>
</evidence>
<dbReference type="Proteomes" id="UP001562425">
    <property type="component" value="Unassembled WGS sequence"/>
</dbReference>
<dbReference type="GO" id="GO:0016491">
    <property type="term" value="F:oxidoreductase activity"/>
    <property type="evidence" value="ECO:0007669"/>
    <property type="project" value="UniProtKB-KW"/>
</dbReference>
<keyword evidence="13" id="KW-1015">Disulfide bond</keyword>
<comment type="subcellular location">
    <subcellularLocation>
        <location evidence="2">Endoplasmic reticulum membrane</location>
        <topology evidence="2">Peripheral membrane protein</topology>
        <orientation evidence="2">Lumenal side</orientation>
    </subcellularLocation>
</comment>
<evidence type="ECO:0000256" key="13">
    <source>
        <dbReference type="ARBA" id="ARBA00023157"/>
    </source>
</evidence>
<evidence type="ECO:0000256" key="4">
    <source>
        <dbReference type="ARBA" id="ARBA00011802"/>
    </source>
</evidence>